<dbReference type="SMART" id="SM00382">
    <property type="entry name" value="AAA"/>
    <property type="match status" value="1"/>
</dbReference>
<dbReference type="Gene3D" id="3.40.50.300">
    <property type="entry name" value="P-loop containing nucleotide triphosphate hydrolases"/>
    <property type="match status" value="1"/>
</dbReference>
<dbReference type="CDD" id="cd03268">
    <property type="entry name" value="ABC_BcrA_bacitracin_resist"/>
    <property type="match status" value="1"/>
</dbReference>
<dbReference type="SUPFAM" id="SSF52540">
    <property type="entry name" value="P-loop containing nucleoside triphosphate hydrolases"/>
    <property type="match status" value="1"/>
</dbReference>
<accession>A0A9D2S133</accession>
<dbReference type="Proteomes" id="UP000824209">
    <property type="component" value="Unassembled WGS sequence"/>
</dbReference>
<evidence type="ECO:0000256" key="2">
    <source>
        <dbReference type="ARBA" id="ARBA00022448"/>
    </source>
</evidence>
<dbReference type="InterPro" id="IPR003593">
    <property type="entry name" value="AAA+_ATPase"/>
</dbReference>
<dbReference type="PANTHER" id="PTHR43335:SF4">
    <property type="entry name" value="ABC TRANSPORTER, ATP-BINDING PROTEIN"/>
    <property type="match status" value="1"/>
</dbReference>
<dbReference type="InterPro" id="IPR017871">
    <property type="entry name" value="ABC_transporter-like_CS"/>
</dbReference>
<evidence type="ECO:0000313" key="7">
    <source>
        <dbReference type="Proteomes" id="UP000824209"/>
    </source>
</evidence>
<evidence type="ECO:0000256" key="1">
    <source>
        <dbReference type="ARBA" id="ARBA00005417"/>
    </source>
</evidence>
<dbReference type="Pfam" id="PF00005">
    <property type="entry name" value="ABC_tran"/>
    <property type="match status" value="1"/>
</dbReference>
<dbReference type="PROSITE" id="PS00211">
    <property type="entry name" value="ABC_TRANSPORTER_1"/>
    <property type="match status" value="1"/>
</dbReference>
<gene>
    <name evidence="6" type="ORF">H9943_00170</name>
</gene>
<reference evidence="6" key="2">
    <citation type="submission" date="2021-04" db="EMBL/GenBank/DDBJ databases">
        <authorList>
            <person name="Gilroy R."/>
        </authorList>
    </citation>
    <scope>NUCLEOTIDE SEQUENCE</scope>
    <source>
        <strain evidence="6">ChiBcec8-14828</strain>
    </source>
</reference>
<evidence type="ECO:0000313" key="6">
    <source>
        <dbReference type="EMBL" id="HJB38795.1"/>
    </source>
</evidence>
<keyword evidence="3" id="KW-0547">Nucleotide-binding</keyword>
<keyword evidence="2" id="KW-0813">Transport</keyword>
<evidence type="ECO:0000256" key="3">
    <source>
        <dbReference type="ARBA" id="ARBA00022741"/>
    </source>
</evidence>
<evidence type="ECO:0000256" key="4">
    <source>
        <dbReference type="ARBA" id="ARBA00022840"/>
    </source>
</evidence>
<dbReference type="GO" id="GO:0005524">
    <property type="term" value="F:ATP binding"/>
    <property type="evidence" value="ECO:0007669"/>
    <property type="project" value="UniProtKB-KW"/>
</dbReference>
<proteinExistence type="inferred from homology"/>
<comment type="caution">
    <text evidence="6">The sequence shown here is derived from an EMBL/GenBank/DDBJ whole genome shotgun (WGS) entry which is preliminary data.</text>
</comment>
<dbReference type="InterPro" id="IPR003439">
    <property type="entry name" value="ABC_transporter-like_ATP-bd"/>
</dbReference>
<protein>
    <submittedName>
        <fullName evidence="6">ATP-binding cassette domain-containing protein</fullName>
    </submittedName>
</protein>
<keyword evidence="4 6" id="KW-0067">ATP-binding</keyword>
<feature type="domain" description="ABC transporter" evidence="5">
    <location>
        <begin position="4"/>
        <end position="232"/>
    </location>
</feature>
<sequence length="303" mass="33552">MNIIETTDLCKQYGRALRVAHLHLTVPEGSVYGFLGPNGAGKSTTLKMILGLVRPTAGSIEVLGKPIDSPHRLAVLRQVGSLIESPSYYGHLTGEENLRIVQTLRGVPEKSIREVLQIVRLDGQREKKAAHYSLGMKQRLGLAAALLGYPKLLILDEPTNGLDPAGIQEMRELICDLPRRFGMTVVVSSHLLSEIDQMADHVAILREGELVFQNTLQALHSRSCRHLAMKTTDNEKALRLLKKQSLSCQEQEGYVILPVLRDEAAAKLSCFLAEQHLGIVRLEERQKSLEDIFLELTGKAVSL</sequence>
<organism evidence="6 7">
    <name type="scientific">Candidatus Ruthenibacterium avium</name>
    <dbReference type="NCBI Taxonomy" id="2838751"/>
    <lineage>
        <taxon>Bacteria</taxon>
        <taxon>Bacillati</taxon>
        <taxon>Bacillota</taxon>
        <taxon>Clostridia</taxon>
        <taxon>Eubacteriales</taxon>
        <taxon>Oscillospiraceae</taxon>
        <taxon>Ruthenibacterium</taxon>
    </lineage>
</organism>
<dbReference type="GO" id="GO:0016887">
    <property type="term" value="F:ATP hydrolysis activity"/>
    <property type="evidence" value="ECO:0007669"/>
    <property type="project" value="InterPro"/>
</dbReference>
<dbReference type="InterPro" id="IPR027417">
    <property type="entry name" value="P-loop_NTPase"/>
</dbReference>
<comment type="similarity">
    <text evidence="1">Belongs to the ABC transporter superfamily.</text>
</comment>
<name>A0A9D2S133_9FIRM</name>
<evidence type="ECO:0000259" key="5">
    <source>
        <dbReference type="PROSITE" id="PS50893"/>
    </source>
</evidence>
<dbReference type="EMBL" id="DWYA01000002">
    <property type="protein sequence ID" value="HJB38795.1"/>
    <property type="molecule type" value="Genomic_DNA"/>
</dbReference>
<dbReference type="AlphaFoldDB" id="A0A9D2S133"/>
<reference evidence="6" key="1">
    <citation type="journal article" date="2021" name="PeerJ">
        <title>Extensive microbial diversity within the chicken gut microbiome revealed by metagenomics and culture.</title>
        <authorList>
            <person name="Gilroy R."/>
            <person name="Ravi A."/>
            <person name="Getino M."/>
            <person name="Pursley I."/>
            <person name="Horton D.L."/>
            <person name="Alikhan N.F."/>
            <person name="Baker D."/>
            <person name="Gharbi K."/>
            <person name="Hall N."/>
            <person name="Watson M."/>
            <person name="Adriaenssens E.M."/>
            <person name="Foster-Nyarko E."/>
            <person name="Jarju S."/>
            <person name="Secka A."/>
            <person name="Antonio M."/>
            <person name="Oren A."/>
            <person name="Chaudhuri R.R."/>
            <person name="La Ragione R."/>
            <person name="Hildebrand F."/>
            <person name="Pallen M.J."/>
        </authorList>
    </citation>
    <scope>NUCLEOTIDE SEQUENCE</scope>
    <source>
        <strain evidence="6">ChiBcec8-14828</strain>
    </source>
</reference>
<dbReference type="PANTHER" id="PTHR43335">
    <property type="entry name" value="ABC TRANSPORTER, ATP-BINDING PROTEIN"/>
    <property type="match status" value="1"/>
</dbReference>
<dbReference type="PROSITE" id="PS50893">
    <property type="entry name" value="ABC_TRANSPORTER_2"/>
    <property type="match status" value="1"/>
</dbReference>